<dbReference type="Pfam" id="PF13657">
    <property type="entry name" value="Couple_hipA"/>
    <property type="match status" value="1"/>
</dbReference>
<evidence type="ECO:0000259" key="5">
    <source>
        <dbReference type="Pfam" id="PF13657"/>
    </source>
</evidence>
<comment type="similarity">
    <text evidence="1">Belongs to the HipA Ser/Thr kinase family.</text>
</comment>
<evidence type="ECO:0000256" key="1">
    <source>
        <dbReference type="ARBA" id="ARBA00010164"/>
    </source>
</evidence>
<dbReference type="RefSeq" id="WP_215883388.1">
    <property type="nucleotide sequence ID" value="NZ_JAAOMP010000068.1"/>
</dbReference>
<name>A0ABS5ZX51_9PROT</name>
<dbReference type="InterPro" id="IPR012893">
    <property type="entry name" value="HipA-like_C"/>
</dbReference>
<reference evidence="6 7" key="1">
    <citation type="journal article" date="2021" name="ISME J.">
        <title>Genomic evolution of the class Acidithiobacillia: deep-branching Proteobacteria living in extreme acidic conditions.</title>
        <authorList>
            <person name="Moya-Beltran A."/>
            <person name="Beard S."/>
            <person name="Rojas-Villalobos C."/>
            <person name="Issotta F."/>
            <person name="Gallardo Y."/>
            <person name="Ulloa R."/>
            <person name="Giaveno A."/>
            <person name="Degli Esposti M."/>
            <person name="Johnson D.B."/>
            <person name="Quatrini R."/>
        </authorList>
    </citation>
    <scope>NUCLEOTIDE SEQUENCE [LARGE SCALE GENOMIC DNA]</scope>
    <source>
        <strain evidence="6 7">RW2</strain>
    </source>
</reference>
<dbReference type="Pfam" id="PF07804">
    <property type="entry name" value="HipA_C"/>
    <property type="match status" value="1"/>
</dbReference>
<comment type="caution">
    <text evidence="6">The sequence shown here is derived from an EMBL/GenBank/DDBJ whole genome shotgun (WGS) entry which is preliminary data.</text>
</comment>
<keyword evidence="3" id="KW-0418">Kinase</keyword>
<gene>
    <name evidence="6" type="ORF">HAP95_05985</name>
</gene>
<feature type="domain" description="HipA-like C-terminal" evidence="4">
    <location>
        <begin position="148"/>
        <end position="368"/>
    </location>
</feature>
<feature type="domain" description="HipA N-terminal subdomain 1" evidence="5">
    <location>
        <begin position="4"/>
        <end position="102"/>
    </location>
</feature>
<dbReference type="EMBL" id="JAAOMP010000068">
    <property type="protein sequence ID" value="MBU2759703.1"/>
    <property type="molecule type" value="Genomic_DNA"/>
</dbReference>
<proteinExistence type="inferred from homology"/>
<dbReference type="PANTHER" id="PTHR37419:SF1">
    <property type="entry name" value="SERINE_THREONINE-PROTEIN KINASE TOXIN HIPA"/>
    <property type="match status" value="1"/>
</dbReference>
<evidence type="ECO:0000256" key="3">
    <source>
        <dbReference type="ARBA" id="ARBA00022777"/>
    </source>
</evidence>
<protein>
    <submittedName>
        <fullName evidence="6">Type II toxin-antitoxin system HipA family toxin</fullName>
    </submittedName>
</protein>
<dbReference type="Gene3D" id="1.10.1070.20">
    <property type="match status" value="1"/>
</dbReference>
<keyword evidence="7" id="KW-1185">Reference proteome</keyword>
<evidence type="ECO:0000259" key="4">
    <source>
        <dbReference type="Pfam" id="PF07804"/>
    </source>
</evidence>
<dbReference type="InterPro" id="IPR017508">
    <property type="entry name" value="HipA_N1"/>
</dbReference>
<organism evidence="6 7">
    <name type="scientific">Acidithiobacillus sulfurivorans</name>
    <dbReference type="NCBI Taxonomy" id="1958756"/>
    <lineage>
        <taxon>Bacteria</taxon>
        <taxon>Pseudomonadati</taxon>
        <taxon>Pseudomonadota</taxon>
        <taxon>Acidithiobacillia</taxon>
        <taxon>Acidithiobacillales</taxon>
        <taxon>Acidithiobacillaceae</taxon>
        <taxon>Acidithiobacillus</taxon>
    </lineage>
</organism>
<keyword evidence="2" id="KW-0808">Transferase</keyword>
<evidence type="ECO:0000313" key="7">
    <source>
        <dbReference type="Proteomes" id="UP000755654"/>
    </source>
</evidence>
<sequence length="443" mass="49331">MRSLDIYVDRKRVAILTCDNGEYRFEYLPGTPETHAVAIGLPVTEDYSDVQYMMVPPPLQVGFPEGVLLETIYRVAAKPLKLDEDIDILALVGRNMVGRVQMVPSGEPLDVTHNELPVILNAEHLLKDPNGAKVLGAAVERFAAQTGLSGMFPKGAAEKLSSPHGGTLSFAYGDAIVKMETDEYLGIAVVEHACLSVCRAAHIPTVESQLSENGEALLVKRFDIMENGNRLGFEDFCGLLDMARTAKYTGDLKSIAQIIVFYSQEPETRQANLLQFFQTTVMNTALRNGDAHLKNFGLLYEDPTKERMLAPAYDIVCTTAWIPHDQPALPMNGLRDWPDADALRDFGKTFCYLDDEAVTRVFTDTLDALRNSNSLLEDLQAKYPDVTELQHLREVIERSVNMLQEDSFVQEAKEDALPNEAAALEDVDEHLTQDSRQGRHRLM</sequence>
<evidence type="ECO:0000256" key="2">
    <source>
        <dbReference type="ARBA" id="ARBA00022679"/>
    </source>
</evidence>
<dbReference type="PANTHER" id="PTHR37419">
    <property type="entry name" value="SERINE/THREONINE-PROTEIN KINASE TOXIN HIPA"/>
    <property type="match status" value="1"/>
</dbReference>
<dbReference type="InterPro" id="IPR052028">
    <property type="entry name" value="HipA_Ser/Thr_kinase"/>
</dbReference>
<dbReference type="Proteomes" id="UP000755654">
    <property type="component" value="Unassembled WGS sequence"/>
</dbReference>
<evidence type="ECO:0000313" key="6">
    <source>
        <dbReference type="EMBL" id="MBU2759703.1"/>
    </source>
</evidence>
<accession>A0ABS5ZX51</accession>